<evidence type="ECO:0000256" key="4">
    <source>
        <dbReference type="ARBA" id="ARBA00023136"/>
    </source>
</evidence>
<evidence type="ECO:0000313" key="7">
    <source>
        <dbReference type="EMBL" id="KAJ8046325.1"/>
    </source>
</evidence>
<accession>A0A9Q1CKE5</accession>
<dbReference type="AlphaFoldDB" id="A0A9Q1CKE5"/>
<evidence type="ECO:0000256" key="2">
    <source>
        <dbReference type="ARBA" id="ARBA00022692"/>
    </source>
</evidence>
<feature type="domain" description="SLC26A/SulP transporter" evidence="6">
    <location>
        <begin position="231"/>
        <end position="444"/>
    </location>
</feature>
<dbReference type="Pfam" id="PF00916">
    <property type="entry name" value="Sulfate_transp"/>
    <property type="match status" value="2"/>
</dbReference>
<evidence type="ECO:0000256" key="3">
    <source>
        <dbReference type="ARBA" id="ARBA00022989"/>
    </source>
</evidence>
<feature type="transmembrane region" description="Helical" evidence="5">
    <location>
        <begin position="373"/>
        <end position="393"/>
    </location>
</feature>
<dbReference type="GO" id="GO:0016020">
    <property type="term" value="C:membrane"/>
    <property type="evidence" value="ECO:0007669"/>
    <property type="project" value="UniProtKB-SubCell"/>
</dbReference>
<gene>
    <name evidence="7" type="ORF">HOLleu_04963</name>
</gene>
<dbReference type="EMBL" id="JAIZAY010000002">
    <property type="protein sequence ID" value="KAJ8046325.1"/>
    <property type="molecule type" value="Genomic_DNA"/>
</dbReference>
<dbReference type="PANTHER" id="PTHR11814">
    <property type="entry name" value="SULFATE TRANSPORTER"/>
    <property type="match status" value="1"/>
</dbReference>
<dbReference type="Proteomes" id="UP001152320">
    <property type="component" value="Chromosome 2"/>
</dbReference>
<feature type="transmembrane region" description="Helical" evidence="5">
    <location>
        <begin position="115"/>
        <end position="139"/>
    </location>
</feature>
<evidence type="ECO:0000313" key="8">
    <source>
        <dbReference type="Proteomes" id="UP001152320"/>
    </source>
</evidence>
<evidence type="ECO:0000256" key="1">
    <source>
        <dbReference type="ARBA" id="ARBA00004141"/>
    </source>
</evidence>
<name>A0A9Q1CKE5_HOLLE</name>
<protein>
    <submittedName>
        <fullName evidence="7">Pendrin</fullName>
    </submittedName>
</protein>
<evidence type="ECO:0000259" key="6">
    <source>
        <dbReference type="Pfam" id="PF00916"/>
    </source>
</evidence>
<keyword evidence="3 5" id="KW-1133">Transmembrane helix</keyword>
<feature type="domain" description="SLC26A/SulP transporter" evidence="6">
    <location>
        <begin position="94"/>
        <end position="152"/>
    </location>
</feature>
<feature type="transmembrane region" description="Helical" evidence="5">
    <location>
        <begin position="405"/>
        <end position="427"/>
    </location>
</feature>
<comment type="subcellular location">
    <subcellularLocation>
        <location evidence="1">Membrane</location>
        <topology evidence="1">Multi-pass membrane protein</topology>
    </subcellularLocation>
</comment>
<comment type="caution">
    <text evidence="7">The sequence shown here is derived from an EMBL/GenBank/DDBJ whole genome shotgun (WGS) entry which is preliminary data.</text>
</comment>
<feature type="transmembrane region" description="Helical" evidence="5">
    <location>
        <begin position="295"/>
        <end position="317"/>
    </location>
</feature>
<keyword evidence="2 5" id="KW-0812">Transmembrane</keyword>
<evidence type="ECO:0000256" key="5">
    <source>
        <dbReference type="SAM" id="Phobius"/>
    </source>
</evidence>
<sequence length="444" mass="50594">MDYEGVPAESISNIDLDVELRHRNSVQISRPFYSEDEFRKNYEPKQYEKQSFVSKLKSWLKPDEISKKAVKRFVFSTLPILEWLPKYGLKKQLLPDIISGFTVGIYRLPQGMAHAILATVPPVYGLYTVFFPVIIYCFFGTSKHISTDYEGVPAESISNIDRDVELRHRNSVQISRPFYSEDEFRKNYEPKQYEKQSFVSKLKSWLKPDEISKKAVKRFVFSTLPILEWLPKYGLKKQLLPDIISGFTVGIYRLPQGSFAVVSIMTGDAADKVIKEISKDKVLSPEEEEAARIQAVVTLALMVGIIQIILGILHFGILSDYLPEPLIRGFTTGAAVHVFTSQFNKMFGISLEDVTGPLSIFRQYVPFFPNLRYVNTTEIIASLISIILMVVVKEVQEKFKKTYQVFKYPIPVELLVIILGTLVSYYMEFETNNGVSVVGSVPTG</sequence>
<reference evidence="7" key="1">
    <citation type="submission" date="2021-10" db="EMBL/GenBank/DDBJ databases">
        <title>Tropical sea cucumber genome reveals ecological adaptation and Cuvierian tubules defense mechanism.</title>
        <authorList>
            <person name="Chen T."/>
        </authorList>
    </citation>
    <scope>NUCLEOTIDE SEQUENCE</scope>
    <source>
        <strain evidence="7">Nanhai2018</strain>
        <tissue evidence="7">Muscle</tissue>
    </source>
</reference>
<dbReference type="OrthoDB" id="288203at2759"/>
<keyword evidence="4 5" id="KW-0472">Membrane</keyword>
<proteinExistence type="predicted"/>
<organism evidence="7 8">
    <name type="scientific">Holothuria leucospilota</name>
    <name type="common">Black long sea cucumber</name>
    <name type="synonym">Mertensiothuria leucospilota</name>
    <dbReference type="NCBI Taxonomy" id="206669"/>
    <lineage>
        <taxon>Eukaryota</taxon>
        <taxon>Metazoa</taxon>
        <taxon>Echinodermata</taxon>
        <taxon>Eleutherozoa</taxon>
        <taxon>Echinozoa</taxon>
        <taxon>Holothuroidea</taxon>
        <taxon>Aspidochirotacea</taxon>
        <taxon>Aspidochirotida</taxon>
        <taxon>Holothuriidae</taxon>
        <taxon>Holothuria</taxon>
    </lineage>
</organism>
<dbReference type="GO" id="GO:0055085">
    <property type="term" value="P:transmembrane transport"/>
    <property type="evidence" value="ECO:0007669"/>
    <property type="project" value="InterPro"/>
</dbReference>
<keyword evidence="8" id="KW-1185">Reference proteome</keyword>
<dbReference type="InterPro" id="IPR001902">
    <property type="entry name" value="SLC26A/SulP_fam"/>
</dbReference>
<dbReference type="InterPro" id="IPR011547">
    <property type="entry name" value="SLC26A/SulP_dom"/>
</dbReference>